<dbReference type="Proteomes" id="UP000663880">
    <property type="component" value="Unassembled WGS sequence"/>
</dbReference>
<accession>A0A821MNJ9</accession>
<dbReference type="AlphaFoldDB" id="A0A821MNJ9"/>
<comment type="caution">
    <text evidence="1">The sequence shown here is derived from an EMBL/GenBank/DDBJ whole genome shotgun (WGS) entry which is preliminary data.</text>
</comment>
<evidence type="ECO:0000313" key="2">
    <source>
        <dbReference type="Proteomes" id="UP000663880"/>
    </source>
</evidence>
<proteinExistence type="predicted"/>
<name>A0A821MNJ9_9NEOP</name>
<dbReference type="OrthoDB" id="7346168at2759"/>
<reference evidence="1" key="1">
    <citation type="submission" date="2021-02" db="EMBL/GenBank/DDBJ databases">
        <authorList>
            <person name="Steward A R."/>
        </authorList>
    </citation>
    <scope>NUCLEOTIDE SEQUENCE</scope>
</reference>
<dbReference type="EMBL" id="CAJOBZ010000003">
    <property type="protein sequence ID" value="CAF4770209.1"/>
    <property type="molecule type" value="Genomic_DNA"/>
</dbReference>
<protein>
    <submittedName>
        <fullName evidence="1">Uncharacterized protein</fullName>
    </submittedName>
</protein>
<evidence type="ECO:0000313" key="1">
    <source>
        <dbReference type="EMBL" id="CAF4770209.1"/>
    </source>
</evidence>
<keyword evidence="2" id="KW-1185">Reference proteome</keyword>
<gene>
    <name evidence="1" type="ORF">PMACD_LOCUS1779</name>
</gene>
<organism evidence="1 2">
    <name type="scientific">Pieris macdunnoughi</name>
    <dbReference type="NCBI Taxonomy" id="345717"/>
    <lineage>
        <taxon>Eukaryota</taxon>
        <taxon>Metazoa</taxon>
        <taxon>Ecdysozoa</taxon>
        <taxon>Arthropoda</taxon>
        <taxon>Hexapoda</taxon>
        <taxon>Insecta</taxon>
        <taxon>Pterygota</taxon>
        <taxon>Neoptera</taxon>
        <taxon>Endopterygota</taxon>
        <taxon>Lepidoptera</taxon>
        <taxon>Glossata</taxon>
        <taxon>Ditrysia</taxon>
        <taxon>Papilionoidea</taxon>
        <taxon>Pieridae</taxon>
        <taxon>Pierinae</taxon>
        <taxon>Pieris</taxon>
    </lineage>
</organism>
<sequence length="77" mass="9191">MVSLNKFKTHHNNVYLGHPHQFWRLRHRRDMETLINVADLKTSLDKVSYDALHLQKAIINRTSEKVSKLLNQEEIRL</sequence>